<keyword evidence="11" id="KW-1185">Reference proteome</keyword>
<comment type="catalytic activity">
    <reaction evidence="5 7">
        <text>L-proline + NADP(+) = (S)-1-pyrroline-5-carboxylate + NADPH + 2 H(+)</text>
        <dbReference type="Rhea" id="RHEA:14109"/>
        <dbReference type="ChEBI" id="CHEBI:15378"/>
        <dbReference type="ChEBI" id="CHEBI:17388"/>
        <dbReference type="ChEBI" id="CHEBI:57783"/>
        <dbReference type="ChEBI" id="CHEBI:58349"/>
        <dbReference type="ChEBI" id="CHEBI:60039"/>
        <dbReference type="EC" id="1.5.1.2"/>
    </reaction>
</comment>
<evidence type="ECO:0000313" key="10">
    <source>
        <dbReference type="EMBL" id="MFD1738960.1"/>
    </source>
</evidence>
<evidence type="ECO:0000313" key="11">
    <source>
        <dbReference type="Proteomes" id="UP001597214"/>
    </source>
</evidence>
<dbReference type="PIRSF" id="PIRSF000193">
    <property type="entry name" value="Pyrrol-5-carb_rd"/>
    <property type="match status" value="1"/>
</dbReference>
<keyword evidence="4 5" id="KW-0560">Oxidoreductase</keyword>
<sequence>MNKRIGFIGCGKMAQAIISGMIKSNITLPNQIIASAKSNQTLTKVENEYGILTTTSNEEVTRFSDFLFLAIKPNLYQEILEEIKDSVGPETILITIAAGINLSFMEESLGNGAKVVRTMPNTPSLVGEGMSAICVNQNVTQAEMDEILALYHSFGKAEIVEEALMDAIPAISGSSPAYVYMFIEALADGGVLQGIPRHQAYKLAAQAVLGAAKMVLETEKHPGELKDQVCTPGGATIEAVSALEKHNFRGAVLTAMEQCTAKTMALSKK</sequence>
<dbReference type="SUPFAM" id="SSF51735">
    <property type="entry name" value="NAD(P)-binding Rossmann-fold domains"/>
    <property type="match status" value="1"/>
</dbReference>
<dbReference type="InterPro" id="IPR029036">
    <property type="entry name" value="P5CR_dimer"/>
</dbReference>
<evidence type="ECO:0000256" key="7">
    <source>
        <dbReference type="RuleBase" id="RU003903"/>
    </source>
</evidence>
<name>A0ABW4LV10_9BACI</name>
<dbReference type="Pfam" id="PF14748">
    <property type="entry name" value="P5CR_dimer"/>
    <property type="match status" value="1"/>
</dbReference>
<keyword evidence="3 5" id="KW-0521">NADP</keyword>
<dbReference type="InterPro" id="IPR053790">
    <property type="entry name" value="P5CR-like_CS"/>
</dbReference>
<evidence type="ECO:0000256" key="4">
    <source>
        <dbReference type="ARBA" id="ARBA00023002"/>
    </source>
</evidence>
<dbReference type="NCBIfam" id="TIGR00112">
    <property type="entry name" value="proC"/>
    <property type="match status" value="1"/>
</dbReference>
<reference evidence="11" key="1">
    <citation type="journal article" date="2019" name="Int. J. Syst. Evol. Microbiol.">
        <title>The Global Catalogue of Microorganisms (GCM) 10K type strain sequencing project: providing services to taxonomists for standard genome sequencing and annotation.</title>
        <authorList>
            <consortium name="The Broad Institute Genomics Platform"/>
            <consortium name="The Broad Institute Genome Sequencing Center for Infectious Disease"/>
            <person name="Wu L."/>
            <person name="Ma J."/>
        </authorList>
    </citation>
    <scope>NUCLEOTIDE SEQUENCE [LARGE SCALE GENOMIC DNA]</scope>
    <source>
        <strain evidence="11">CCUG 49339</strain>
    </source>
</reference>
<proteinExistence type="inferred from homology"/>
<feature type="domain" description="Pyrroline-5-carboxylate reductase catalytic N-terminal" evidence="8">
    <location>
        <begin position="4"/>
        <end position="99"/>
    </location>
</feature>
<dbReference type="HAMAP" id="MF_01925">
    <property type="entry name" value="P5C_reductase"/>
    <property type="match status" value="1"/>
</dbReference>
<comment type="catalytic activity">
    <reaction evidence="5">
        <text>L-proline + NAD(+) = (S)-1-pyrroline-5-carboxylate + NADH + 2 H(+)</text>
        <dbReference type="Rhea" id="RHEA:14105"/>
        <dbReference type="ChEBI" id="CHEBI:15378"/>
        <dbReference type="ChEBI" id="CHEBI:17388"/>
        <dbReference type="ChEBI" id="CHEBI:57540"/>
        <dbReference type="ChEBI" id="CHEBI:57945"/>
        <dbReference type="ChEBI" id="CHEBI:60039"/>
        <dbReference type="EC" id="1.5.1.2"/>
    </reaction>
</comment>
<feature type="domain" description="Pyrroline-5-carboxylate reductase dimerisation" evidence="9">
    <location>
        <begin position="162"/>
        <end position="263"/>
    </location>
</feature>
<evidence type="ECO:0000256" key="3">
    <source>
        <dbReference type="ARBA" id="ARBA00022857"/>
    </source>
</evidence>
<comment type="subcellular location">
    <subcellularLocation>
        <location evidence="5">Cytoplasm</location>
    </subcellularLocation>
</comment>
<protein>
    <recommendedName>
        <fullName evidence="5 6">Pyrroline-5-carboxylate reductase</fullName>
        <shortName evidence="5">P5C reductase</shortName>
        <shortName evidence="5">P5CR</shortName>
        <ecNumber evidence="5 6">1.5.1.2</ecNumber>
    </recommendedName>
    <alternativeName>
        <fullName evidence="5">PCA reductase</fullName>
    </alternativeName>
</protein>
<dbReference type="InterPro" id="IPR000304">
    <property type="entry name" value="Pyrroline-COOH_reductase"/>
</dbReference>
<comment type="similarity">
    <text evidence="1 5 7">Belongs to the pyrroline-5-carboxylate reductase family.</text>
</comment>
<keyword evidence="5 7" id="KW-0028">Amino-acid biosynthesis</keyword>
<evidence type="ECO:0000259" key="9">
    <source>
        <dbReference type="Pfam" id="PF14748"/>
    </source>
</evidence>
<accession>A0ABW4LV10</accession>
<dbReference type="EMBL" id="JBHUEM010000052">
    <property type="protein sequence ID" value="MFD1738960.1"/>
    <property type="molecule type" value="Genomic_DNA"/>
</dbReference>
<dbReference type="Gene3D" id="1.10.3730.10">
    <property type="entry name" value="ProC C-terminal domain-like"/>
    <property type="match status" value="1"/>
</dbReference>
<comment type="caution">
    <text evidence="10">The sequence shown here is derived from an EMBL/GenBank/DDBJ whole genome shotgun (WGS) entry which is preliminary data.</text>
</comment>
<dbReference type="Pfam" id="PF03807">
    <property type="entry name" value="F420_oxidored"/>
    <property type="match status" value="1"/>
</dbReference>
<dbReference type="EC" id="1.5.1.2" evidence="5 6"/>
<dbReference type="GO" id="GO:0004735">
    <property type="term" value="F:pyrroline-5-carboxylate reductase activity"/>
    <property type="evidence" value="ECO:0007669"/>
    <property type="project" value="UniProtKB-EC"/>
</dbReference>
<dbReference type="PANTHER" id="PTHR11645">
    <property type="entry name" value="PYRROLINE-5-CARBOXYLATE REDUCTASE"/>
    <property type="match status" value="1"/>
</dbReference>
<comment type="function">
    <text evidence="5">Catalyzes the reduction of 1-pyrroline-5-carboxylate (PCA) to L-proline.</text>
</comment>
<evidence type="ECO:0000256" key="1">
    <source>
        <dbReference type="ARBA" id="ARBA00005525"/>
    </source>
</evidence>
<dbReference type="InterPro" id="IPR008927">
    <property type="entry name" value="6-PGluconate_DH-like_C_sf"/>
</dbReference>
<evidence type="ECO:0000256" key="5">
    <source>
        <dbReference type="HAMAP-Rule" id="MF_01925"/>
    </source>
</evidence>
<dbReference type="PANTHER" id="PTHR11645:SF0">
    <property type="entry name" value="PYRROLINE-5-CARBOXYLATE REDUCTASE 3"/>
    <property type="match status" value="1"/>
</dbReference>
<dbReference type="Gene3D" id="3.40.50.720">
    <property type="entry name" value="NAD(P)-binding Rossmann-like Domain"/>
    <property type="match status" value="1"/>
</dbReference>
<evidence type="ECO:0000256" key="6">
    <source>
        <dbReference type="NCBIfam" id="TIGR00112"/>
    </source>
</evidence>
<dbReference type="InterPro" id="IPR028939">
    <property type="entry name" value="P5C_Rdtase_cat_N"/>
</dbReference>
<dbReference type="SUPFAM" id="SSF48179">
    <property type="entry name" value="6-phosphogluconate dehydrogenase C-terminal domain-like"/>
    <property type="match status" value="1"/>
</dbReference>
<dbReference type="Proteomes" id="UP001597214">
    <property type="component" value="Unassembled WGS sequence"/>
</dbReference>
<dbReference type="PROSITE" id="PS00521">
    <property type="entry name" value="P5CR"/>
    <property type="match status" value="1"/>
</dbReference>
<dbReference type="InterPro" id="IPR036291">
    <property type="entry name" value="NAD(P)-bd_dom_sf"/>
</dbReference>
<evidence type="ECO:0000259" key="8">
    <source>
        <dbReference type="Pfam" id="PF03807"/>
    </source>
</evidence>
<keyword evidence="2 5" id="KW-0641">Proline biosynthesis</keyword>
<comment type="pathway">
    <text evidence="5 7">Amino-acid biosynthesis; L-proline biosynthesis; L-proline from L-glutamate 5-semialdehyde: step 1/1.</text>
</comment>
<gene>
    <name evidence="5 10" type="primary">proC</name>
    <name evidence="10" type="ORF">ACFSCX_20825</name>
</gene>
<keyword evidence="5" id="KW-0963">Cytoplasm</keyword>
<dbReference type="RefSeq" id="WP_377930187.1">
    <property type="nucleotide sequence ID" value="NZ_JBHUEM010000052.1"/>
</dbReference>
<organism evidence="10 11">
    <name type="scientific">Bacillus salitolerans</name>
    <dbReference type="NCBI Taxonomy" id="1437434"/>
    <lineage>
        <taxon>Bacteria</taxon>
        <taxon>Bacillati</taxon>
        <taxon>Bacillota</taxon>
        <taxon>Bacilli</taxon>
        <taxon>Bacillales</taxon>
        <taxon>Bacillaceae</taxon>
        <taxon>Bacillus</taxon>
    </lineage>
</organism>
<evidence type="ECO:0000256" key="2">
    <source>
        <dbReference type="ARBA" id="ARBA00022650"/>
    </source>
</evidence>